<feature type="region of interest" description="Disordered" evidence="1">
    <location>
        <begin position="193"/>
        <end position="214"/>
    </location>
</feature>
<dbReference type="PANTHER" id="PTHR34278">
    <property type="entry name" value="PROTEIN THI031, PUTATIVE-RELATED"/>
    <property type="match status" value="1"/>
</dbReference>
<name>A0A059Q103_9POAL</name>
<dbReference type="InterPro" id="IPR006311">
    <property type="entry name" value="TAT_signal"/>
</dbReference>
<evidence type="ECO:0000313" key="2">
    <source>
        <dbReference type="EMBL" id="AGT16405.1"/>
    </source>
</evidence>
<gene>
    <name evidence="2" type="ORF">SHCRBa_024_H17_F_100</name>
</gene>
<dbReference type="PANTHER" id="PTHR34278:SF1">
    <property type="entry name" value="PROTEIN THI031, PUTATIVE-RELATED"/>
    <property type="match status" value="1"/>
</dbReference>
<evidence type="ECO:0000256" key="1">
    <source>
        <dbReference type="SAM" id="MobiDB-lite"/>
    </source>
</evidence>
<feature type="compositionally biased region" description="Acidic residues" evidence="1">
    <location>
        <begin position="202"/>
        <end position="214"/>
    </location>
</feature>
<protein>
    <submittedName>
        <fullName evidence="2">Uncharacterized protein</fullName>
    </submittedName>
</protein>
<dbReference type="PROSITE" id="PS51318">
    <property type="entry name" value="TAT"/>
    <property type="match status" value="1"/>
</dbReference>
<organism evidence="2">
    <name type="scientific">Saccharum hybrid cultivar R570</name>
    <dbReference type="NCBI Taxonomy" id="131158"/>
    <lineage>
        <taxon>Eukaryota</taxon>
        <taxon>Viridiplantae</taxon>
        <taxon>Streptophyta</taxon>
        <taxon>Embryophyta</taxon>
        <taxon>Tracheophyta</taxon>
        <taxon>Spermatophyta</taxon>
        <taxon>Magnoliopsida</taxon>
        <taxon>Liliopsida</taxon>
        <taxon>Poales</taxon>
        <taxon>Poaceae</taxon>
        <taxon>PACMAD clade</taxon>
        <taxon>Panicoideae</taxon>
        <taxon>Andropogonodae</taxon>
        <taxon>Andropogoneae</taxon>
        <taxon>Saccharinae</taxon>
        <taxon>Saccharum</taxon>
        <taxon>Saccharum officinarum species complex</taxon>
    </lineage>
</organism>
<reference evidence="2" key="1">
    <citation type="submission" date="2013-05" db="EMBL/GenBank/DDBJ databases">
        <title>Building the sugarcane genome for biotechnology and identifying evolutionary trends.</title>
        <authorList>
            <person name="De Setta N."/>
            <person name="Monteiro-Vitorello C.B."/>
            <person name="Metcalfe C.J."/>
            <person name="Cruz G.M.Q."/>
            <person name="Del Bem L.E."/>
            <person name="Vicentini R."/>
            <person name="Nogueira F.T.S."/>
            <person name="Campos R.A."/>
            <person name="Nunes S.L."/>
            <person name="Turrini P.C.G."/>
            <person name="Vieira A.P."/>
            <person name="Cruz E.A.O."/>
            <person name="Correa T.C.S."/>
            <person name="Hotta C.T."/>
            <person name="de Mello-Varani A."/>
            <person name="Vautrin S."/>
            <person name="Trindade A.S."/>
            <person name="Vilela M.M."/>
            <person name="Horta C.L."/>
            <person name="Sato P.M."/>
            <person name="de Andrade R.F."/>
            <person name="Nishiyama M.Y."/>
            <person name="Cardoso-Silva C.B."/>
            <person name="Scortecci K.C."/>
            <person name="Garcia A.A.F."/>
            <person name="Carneiro M.S."/>
            <person name="Kim C."/>
            <person name="Paterson A.H."/>
            <person name="Berges H."/>
            <person name="D'Hont A."/>
            <person name="de-Souza A.P."/>
            <person name="Souza G.M."/>
            <person name="Vincentz M."/>
            <person name="Kitajima J.P."/>
            <person name="Van Sluys M.-A."/>
        </authorList>
    </citation>
    <scope>NUCLEOTIDE SEQUENCE</scope>
</reference>
<feature type="region of interest" description="Disordered" evidence="1">
    <location>
        <begin position="164"/>
        <end position="183"/>
    </location>
</feature>
<dbReference type="AlphaFoldDB" id="A0A059Q103"/>
<dbReference type="EMBL" id="KF184870">
    <property type="protein sequence ID" value="AGT16405.1"/>
    <property type="molecule type" value="Genomic_DNA"/>
</dbReference>
<feature type="compositionally biased region" description="Acidic residues" evidence="1">
    <location>
        <begin position="165"/>
        <end position="175"/>
    </location>
</feature>
<feature type="region of interest" description="Disordered" evidence="1">
    <location>
        <begin position="44"/>
        <end position="68"/>
    </location>
</feature>
<sequence>MKREGRQHGTVRISRSKVLKTAAAAAADAADSDAGAAEPLAVAATEKAAGKPTNASRSTGKCRRPRCAGCHAHPVTKARDKAKGAHKLRACDVALNHRLVSWRVVDQGQGVPEYRGKSASSLLAYLAGSGNSWHDDDDEAAGLEAPDAGLSDLYDLFVGRRTDTDADAGGEEADPDPAARDTDVDDVGEIQAIGEQGLLLDDKEDGDDDDEEEEDMGFCMVGITIAVEFSDGEEDWIVVEEI</sequence>
<proteinExistence type="predicted"/>
<accession>A0A059Q103</accession>